<dbReference type="AlphaFoldDB" id="A0A5R9GZ83"/>
<dbReference type="Proteomes" id="UP000308001">
    <property type="component" value="Unassembled WGS sequence"/>
</dbReference>
<dbReference type="RefSeq" id="WP_131798648.1">
    <property type="nucleotide sequence ID" value="NZ_LCUK01000003.1"/>
</dbReference>
<evidence type="ECO:0000313" key="2">
    <source>
        <dbReference type="Proteomes" id="UP000308001"/>
    </source>
</evidence>
<sequence length="114" mass="13286">MTLEAKIDNLEKQLKDITTLLQLSINSLTTKKEVAGFLNKSEKTIDNYIKNNTFVENKHYFINENNRVEFISQGIIDFKRYPKHKIKVIENNKLFEDKLILSKTSSRILKGILA</sequence>
<name>A0A5R9GZ83_9BACT</name>
<proteinExistence type="predicted"/>
<comment type="caution">
    <text evidence="1">The sequence shown here is derived from an EMBL/GenBank/DDBJ whole genome shotgun (WGS) entry which is preliminary data.</text>
</comment>
<evidence type="ECO:0000313" key="1">
    <source>
        <dbReference type="EMBL" id="TLS72149.1"/>
    </source>
</evidence>
<accession>A0A5R9GZ83</accession>
<protein>
    <submittedName>
        <fullName evidence="1">Uncharacterized protein</fullName>
    </submittedName>
</protein>
<organism evidence="1 2">
    <name type="scientific">Aliarcobacter thereius</name>
    <dbReference type="NCBI Taxonomy" id="544718"/>
    <lineage>
        <taxon>Bacteria</taxon>
        <taxon>Pseudomonadati</taxon>
        <taxon>Campylobacterota</taxon>
        <taxon>Epsilonproteobacteria</taxon>
        <taxon>Campylobacterales</taxon>
        <taxon>Arcobacteraceae</taxon>
        <taxon>Aliarcobacter</taxon>
    </lineage>
</organism>
<gene>
    <name evidence="1" type="ORF">FE246_06905</name>
</gene>
<dbReference type="EMBL" id="VBUF01000003">
    <property type="protein sequence ID" value="TLS72149.1"/>
    <property type="molecule type" value="Genomic_DNA"/>
</dbReference>
<reference evidence="1 2" key="1">
    <citation type="submission" date="2019-05" db="EMBL/GenBank/DDBJ databases">
        <title>Arcobacter cibarius and Arcobacter thereius providing challenges in identification an antibiotic susceptibility and Quinolone resistance.</title>
        <authorList>
            <person name="Busch A."/>
            <person name="Hanel I."/>
            <person name="Hotzel H."/>
            <person name="Tomaso H."/>
        </authorList>
    </citation>
    <scope>NUCLEOTIDE SEQUENCE [LARGE SCALE GENOMIC DNA]</scope>
    <source>
        <strain evidence="1 2">17CS1191_2</strain>
    </source>
</reference>